<dbReference type="PATRIC" id="fig|449659.4.peg.1562"/>
<dbReference type="SUPFAM" id="SSF53335">
    <property type="entry name" value="S-adenosyl-L-methionine-dependent methyltransferases"/>
    <property type="match status" value="1"/>
</dbReference>
<dbReference type="RefSeq" id="WP_017868764.1">
    <property type="nucleotide sequence ID" value="NZ_BJYB01000012.1"/>
</dbReference>
<dbReference type="EMBL" id="JQCN01000031">
    <property type="protein sequence ID" value="KRN99531.1"/>
    <property type="molecule type" value="Genomic_DNA"/>
</dbReference>
<dbReference type="Pfam" id="PF13649">
    <property type="entry name" value="Methyltransf_25"/>
    <property type="match status" value="1"/>
</dbReference>
<protein>
    <recommendedName>
        <fullName evidence="1">Methyltransferase domain-containing protein</fullName>
    </recommendedName>
</protein>
<evidence type="ECO:0000259" key="1">
    <source>
        <dbReference type="Pfam" id="PF13649"/>
    </source>
</evidence>
<dbReference type="Proteomes" id="UP000051886">
    <property type="component" value="Unassembled WGS sequence"/>
</dbReference>
<evidence type="ECO:0000313" key="3">
    <source>
        <dbReference type="Proteomes" id="UP000051886"/>
    </source>
</evidence>
<feature type="domain" description="Methyltransferase" evidence="1">
    <location>
        <begin position="65"/>
        <end position="162"/>
    </location>
</feature>
<dbReference type="Gene3D" id="3.40.50.150">
    <property type="entry name" value="Vaccinia Virus protein VP39"/>
    <property type="match status" value="1"/>
</dbReference>
<dbReference type="CDD" id="cd02440">
    <property type="entry name" value="AdoMet_MTases"/>
    <property type="match status" value="1"/>
</dbReference>
<keyword evidence="3" id="KW-1185">Reference proteome</keyword>
<comment type="caution">
    <text evidence="2">The sequence shown here is derived from an EMBL/GenBank/DDBJ whole genome shotgun (WGS) entry which is preliminary data.</text>
</comment>
<dbReference type="STRING" id="449659.IV66_GL001536"/>
<proteinExistence type="predicted"/>
<name>A0A0R2LD68_9LACO</name>
<accession>A0A0R2LD68</accession>
<organism evidence="2 3">
    <name type="scientific">Ligilactobacillus pobuzihii</name>
    <dbReference type="NCBI Taxonomy" id="449659"/>
    <lineage>
        <taxon>Bacteria</taxon>
        <taxon>Bacillati</taxon>
        <taxon>Bacillota</taxon>
        <taxon>Bacilli</taxon>
        <taxon>Lactobacillales</taxon>
        <taxon>Lactobacillaceae</taxon>
        <taxon>Ligilactobacillus</taxon>
    </lineage>
</organism>
<dbReference type="OrthoDB" id="9774345at2"/>
<gene>
    <name evidence="2" type="ORF">IV66_GL001536</name>
</gene>
<reference evidence="2 3" key="1">
    <citation type="journal article" date="2015" name="Genome Announc.">
        <title>Expanding the biotechnology potential of lactobacilli through comparative genomics of 213 strains and associated genera.</title>
        <authorList>
            <person name="Sun Z."/>
            <person name="Harris H.M."/>
            <person name="McCann A."/>
            <person name="Guo C."/>
            <person name="Argimon S."/>
            <person name="Zhang W."/>
            <person name="Yang X."/>
            <person name="Jeffery I.B."/>
            <person name="Cooney J.C."/>
            <person name="Kagawa T.F."/>
            <person name="Liu W."/>
            <person name="Song Y."/>
            <person name="Salvetti E."/>
            <person name="Wrobel A."/>
            <person name="Rasinkangas P."/>
            <person name="Parkhill J."/>
            <person name="Rea M.C."/>
            <person name="O'Sullivan O."/>
            <person name="Ritari J."/>
            <person name="Douillard F.P."/>
            <person name="Paul Ross R."/>
            <person name="Yang R."/>
            <person name="Briner A.E."/>
            <person name="Felis G.E."/>
            <person name="de Vos W.M."/>
            <person name="Barrangou R."/>
            <person name="Klaenhammer T.R."/>
            <person name="Caufield P.W."/>
            <person name="Cui Y."/>
            <person name="Zhang H."/>
            <person name="O'Toole P.W."/>
        </authorList>
    </citation>
    <scope>NUCLEOTIDE SEQUENCE [LARGE SCALE GENOMIC DNA]</scope>
    <source>
        <strain evidence="2 3">NBRC 103219</strain>
    </source>
</reference>
<dbReference type="InterPro" id="IPR029063">
    <property type="entry name" value="SAM-dependent_MTases_sf"/>
</dbReference>
<dbReference type="AlphaFoldDB" id="A0A0R2LD68"/>
<dbReference type="InterPro" id="IPR041698">
    <property type="entry name" value="Methyltransf_25"/>
</dbReference>
<evidence type="ECO:0000313" key="2">
    <source>
        <dbReference type="EMBL" id="KRN99531.1"/>
    </source>
</evidence>
<sequence length="286" mass="32255">MDNNKAIKENLENWNDRADVHANGGYGDLNEFAENPQEITGTVQRDLAVLKPFLPNNSVAGQRLLHLQCHIGNDTVSWWRLGAKSVCGLDFLPNSLRYARKLAAKAGASINYVEGDARYAAAAMPDKLGKFDVIVTSAGTITWLPDLKEWAKSIADLLCPNGIFMIRDNHPLLFALDNEGLRIKQNYFSKTESFYEDDSSYVVNDTADGAAKVKHDRNYNWAHDFQEIVSVLRDAGLTIEAMGEHQETDWQASPMLTYNEQKDEWTMPKEYPQIPLTFSLIVRKDN</sequence>